<feature type="transmembrane region" description="Helical" evidence="1">
    <location>
        <begin position="29"/>
        <end position="50"/>
    </location>
</feature>
<comment type="caution">
    <text evidence="2">The sequence shown here is derived from an EMBL/GenBank/DDBJ whole genome shotgun (WGS) entry which is preliminary data.</text>
</comment>
<reference evidence="2 3" key="1">
    <citation type="submission" date="2021-03" db="EMBL/GenBank/DDBJ databases">
        <title>Whole genome shotgun sequence of Actinoplanes toevensis NBRC 105298.</title>
        <authorList>
            <person name="Komaki H."/>
            <person name="Tamura T."/>
        </authorList>
    </citation>
    <scope>NUCLEOTIDE SEQUENCE [LARGE SCALE GENOMIC DNA]</scope>
    <source>
        <strain evidence="2 3">NBRC 105298</strain>
    </source>
</reference>
<evidence type="ECO:0000313" key="2">
    <source>
        <dbReference type="EMBL" id="GIM92174.1"/>
    </source>
</evidence>
<keyword evidence="3" id="KW-1185">Reference proteome</keyword>
<evidence type="ECO:0000256" key="1">
    <source>
        <dbReference type="SAM" id="Phobius"/>
    </source>
</evidence>
<name>A0A919TDH6_9ACTN</name>
<keyword evidence="1" id="KW-0812">Transmembrane</keyword>
<dbReference type="EMBL" id="BOQN01000052">
    <property type="protein sequence ID" value="GIM92174.1"/>
    <property type="molecule type" value="Genomic_DNA"/>
</dbReference>
<proteinExistence type="predicted"/>
<sequence length="58" mass="5889">MIGLVLGAVAGGLWGWFGAGGYEANDSAIGTSFLCALAGLLLGAVAATVATRRDRRRH</sequence>
<keyword evidence="1" id="KW-1133">Transmembrane helix</keyword>
<protein>
    <submittedName>
        <fullName evidence="2">Uncharacterized protein</fullName>
    </submittedName>
</protein>
<accession>A0A919TDH6</accession>
<evidence type="ECO:0000313" key="3">
    <source>
        <dbReference type="Proteomes" id="UP000677082"/>
    </source>
</evidence>
<dbReference type="AlphaFoldDB" id="A0A919TDH6"/>
<gene>
    <name evidence="2" type="ORF">Ato02nite_039670</name>
</gene>
<dbReference type="Proteomes" id="UP000677082">
    <property type="component" value="Unassembled WGS sequence"/>
</dbReference>
<keyword evidence="1" id="KW-0472">Membrane</keyword>
<organism evidence="2 3">
    <name type="scientific">Paractinoplanes toevensis</name>
    <dbReference type="NCBI Taxonomy" id="571911"/>
    <lineage>
        <taxon>Bacteria</taxon>
        <taxon>Bacillati</taxon>
        <taxon>Actinomycetota</taxon>
        <taxon>Actinomycetes</taxon>
        <taxon>Micromonosporales</taxon>
        <taxon>Micromonosporaceae</taxon>
        <taxon>Paractinoplanes</taxon>
    </lineage>
</organism>